<dbReference type="AlphaFoldDB" id="A0A9X1MJH2"/>
<keyword evidence="2" id="KW-1185">Reference proteome</keyword>
<protein>
    <submittedName>
        <fullName evidence="1">Uncharacterized protein</fullName>
    </submittedName>
</protein>
<organism evidence="1 2">
    <name type="scientific">Arthrobacter caoxuetaonis</name>
    <dbReference type="NCBI Taxonomy" id="2886935"/>
    <lineage>
        <taxon>Bacteria</taxon>
        <taxon>Bacillati</taxon>
        <taxon>Actinomycetota</taxon>
        <taxon>Actinomycetes</taxon>
        <taxon>Micrococcales</taxon>
        <taxon>Micrococcaceae</taxon>
        <taxon>Arthrobacter</taxon>
    </lineage>
</organism>
<reference evidence="1" key="1">
    <citation type="submission" date="2021-10" db="EMBL/GenBank/DDBJ databases">
        <title>Novel species in genus Arthrobacter.</title>
        <authorList>
            <person name="Liu Y."/>
        </authorList>
    </citation>
    <scope>NUCLEOTIDE SEQUENCE</scope>
    <source>
        <strain evidence="1">Zg-Y453</strain>
    </source>
</reference>
<name>A0A9X1MJH2_9MICC</name>
<comment type="caution">
    <text evidence="1">The sequence shown here is derived from an EMBL/GenBank/DDBJ whole genome shotgun (WGS) entry which is preliminary data.</text>
</comment>
<proteinExistence type="predicted"/>
<dbReference type="Proteomes" id="UP001139158">
    <property type="component" value="Unassembled WGS sequence"/>
</dbReference>
<dbReference type="RefSeq" id="WP_227897645.1">
    <property type="nucleotide sequence ID" value="NZ_CP099467.1"/>
</dbReference>
<accession>A0A9X1MJH2</accession>
<gene>
    <name evidence="1" type="ORF">LJ757_17840</name>
</gene>
<dbReference type="EMBL" id="JAJFZV010000020">
    <property type="protein sequence ID" value="MCC3299659.1"/>
    <property type="molecule type" value="Genomic_DNA"/>
</dbReference>
<sequence>MRQHLDAAGRRVTEGDTVMATMPGKTIQVWMKVTGFTPRKIWCVPLESLDKAERLGTPVPSHAHIMRYAEQIVLVRTFDGQPVETRDHDYRHKPVRN</sequence>
<evidence type="ECO:0000313" key="1">
    <source>
        <dbReference type="EMBL" id="MCC3299659.1"/>
    </source>
</evidence>
<evidence type="ECO:0000313" key="2">
    <source>
        <dbReference type="Proteomes" id="UP001139158"/>
    </source>
</evidence>